<accession>A0A8X6L8I8</accession>
<gene>
    <name evidence="2" type="ORF">TNCT_524441</name>
</gene>
<organism evidence="2 3">
    <name type="scientific">Trichonephila clavata</name>
    <name type="common">Joro spider</name>
    <name type="synonym">Nephila clavata</name>
    <dbReference type="NCBI Taxonomy" id="2740835"/>
    <lineage>
        <taxon>Eukaryota</taxon>
        <taxon>Metazoa</taxon>
        <taxon>Ecdysozoa</taxon>
        <taxon>Arthropoda</taxon>
        <taxon>Chelicerata</taxon>
        <taxon>Arachnida</taxon>
        <taxon>Araneae</taxon>
        <taxon>Araneomorphae</taxon>
        <taxon>Entelegynae</taxon>
        <taxon>Araneoidea</taxon>
        <taxon>Nephilidae</taxon>
        <taxon>Trichonephila</taxon>
    </lineage>
</organism>
<reference evidence="2" key="1">
    <citation type="submission" date="2020-07" db="EMBL/GenBank/DDBJ databases">
        <title>Multicomponent nature underlies the extraordinary mechanical properties of spider dragline silk.</title>
        <authorList>
            <person name="Kono N."/>
            <person name="Nakamura H."/>
            <person name="Mori M."/>
            <person name="Yoshida Y."/>
            <person name="Ohtoshi R."/>
            <person name="Malay A.D."/>
            <person name="Moran D.A.P."/>
            <person name="Tomita M."/>
            <person name="Numata K."/>
            <person name="Arakawa K."/>
        </authorList>
    </citation>
    <scope>NUCLEOTIDE SEQUENCE</scope>
</reference>
<protein>
    <submittedName>
        <fullName evidence="2">Uncharacterized protein</fullName>
    </submittedName>
</protein>
<dbReference type="Proteomes" id="UP000887116">
    <property type="component" value="Unassembled WGS sequence"/>
</dbReference>
<sequence>MIESTFQPVCLQKFPMVPPAGRLRTVHDRASGVSWKIHRTFRVEPWIFLTRPFERYTLKSPRSTAHPIAGRETRRTLVQAESST</sequence>
<dbReference type="EMBL" id="BMAO01035158">
    <property type="protein sequence ID" value="GFR01646.1"/>
    <property type="molecule type" value="Genomic_DNA"/>
</dbReference>
<name>A0A8X6L8I8_TRICU</name>
<dbReference type="AlphaFoldDB" id="A0A8X6L8I8"/>
<keyword evidence="3" id="KW-1185">Reference proteome</keyword>
<evidence type="ECO:0000256" key="1">
    <source>
        <dbReference type="SAM" id="MobiDB-lite"/>
    </source>
</evidence>
<comment type="caution">
    <text evidence="2">The sequence shown here is derived from an EMBL/GenBank/DDBJ whole genome shotgun (WGS) entry which is preliminary data.</text>
</comment>
<evidence type="ECO:0000313" key="2">
    <source>
        <dbReference type="EMBL" id="GFR01646.1"/>
    </source>
</evidence>
<proteinExistence type="predicted"/>
<feature type="region of interest" description="Disordered" evidence="1">
    <location>
        <begin position="62"/>
        <end position="84"/>
    </location>
</feature>
<evidence type="ECO:0000313" key="3">
    <source>
        <dbReference type="Proteomes" id="UP000887116"/>
    </source>
</evidence>